<dbReference type="PANTHER" id="PTHR39082">
    <property type="entry name" value="PHOSPHOLIPASE C-BETA-2-RELATED"/>
    <property type="match status" value="1"/>
</dbReference>
<dbReference type="InterPro" id="IPR052376">
    <property type="entry name" value="Oxidative_Scav/Glycosyltrans"/>
</dbReference>
<accession>A0A921DT53</accession>
<dbReference type="InterPro" id="IPR003743">
    <property type="entry name" value="Zf-RING_7"/>
</dbReference>
<dbReference type="PANTHER" id="PTHR39082:SF1">
    <property type="entry name" value="SCAVENGER RECEPTOR CLASS A MEMBER 3"/>
    <property type="match status" value="1"/>
</dbReference>
<dbReference type="RefSeq" id="WP_304122760.1">
    <property type="nucleotide sequence ID" value="NZ_DYZA01000173.1"/>
</dbReference>
<feature type="domain" description="C4-type zinc ribbon" evidence="2">
    <location>
        <begin position="201"/>
        <end position="233"/>
    </location>
</feature>
<comment type="caution">
    <text evidence="4">The sequence shown here is derived from an EMBL/GenBank/DDBJ whole genome shotgun (WGS) entry which is preliminary data.</text>
</comment>
<dbReference type="Pfam" id="PF24481">
    <property type="entry name" value="CT398_CC"/>
    <property type="match status" value="1"/>
</dbReference>
<dbReference type="EMBL" id="DYZA01000173">
    <property type="protein sequence ID" value="HJD97712.1"/>
    <property type="molecule type" value="Genomic_DNA"/>
</dbReference>
<organism evidence="4 5">
    <name type="scientific">Mailhella massiliensis</name>
    <dbReference type="NCBI Taxonomy" id="1903261"/>
    <lineage>
        <taxon>Bacteria</taxon>
        <taxon>Pseudomonadati</taxon>
        <taxon>Thermodesulfobacteriota</taxon>
        <taxon>Desulfovibrionia</taxon>
        <taxon>Desulfovibrionales</taxon>
        <taxon>Desulfovibrionaceae</taxon>
        <taxon>Mailhella</taxon>
    </lineage>
</organism>
<dbReference type="Proteomes" id="UP000698963">
    <property type="component" value="Unassembled WGS sequence"/>
</dbReference>
<reference evidence="4" key="2">
    <citation type="submission" date="2021-09" db="EMBL/GenBank/DDBJ databases">
        <authorList>
            <person name="Gilroy R."/>
        </authorList>
    </citation>
    <scope>NUCLEOTIDE SEQUENCE</scope>
    <source>
        <strain evidence="4">ChiGjej2B2-19336</strain>
    </source>
</reference>
<evidence type="ECO:0000259" key="3">
    <source>
        <dbReference type="Pfam" id="PF24481"/>
    </source>
</evidence>
<sequence>MSLYIEQIRQLVALQHVDDGIHAVHAELEAAPKEVENLQKRFQSQDAQRNWILDKLQHIQEQQKRLDADIQDDESRLMNSKNKLMQVENDREYQAMIREMDTMERQNQTREEERMALQEERSLQEGNLRNVEETWNALKAELESQRENLEKRLAECRTKLEELEAQRAEVSTLISPPVLSRYEFIRNRLRHPVIVSVEAGVCSGCHIAIPPQVFIDLQRGNHIMSCPNCQRLMYWAHDYQDPDAPKAEPQAEENAE</sequence>
<dbReference type="InterPro" id="IPR056003">
    <property type="entry name" value="CT398_CC_hairpin"/>
</dbReference>
<dbReference type="Pfam" id="PF02591">
    <property type="entry name" value="Zn_ribbon_9"/>
    <property type="match status" value="1"/>
</dbReference>
<reference evidence="4" key="1">
    <citation type="journal article" date="2021" name="PeerJ">
        <title>Extensive microbial diversity within the chicken gut microbiome revealed by metagenomics and culture.</title>
        <authorList>
            <person name="Gilroy R."/>
            <person name="Ravi A."/>
            <person name="Getino M."/>
            <person name="Pursley I."/>
            <person name="Horton D.L."/>
            <person name="Alikhan N.F."/>
            <person name="Baker D."/>
            <person name="Gharbi K."/>
            <person name="Hall N."/>
            <person name="Watson M."/>
            <person name="Adriaenssens E.M."/>
            <person name="Foster-Nyarko E."/>
            <person name="Jarju S."/>
            <person name="Secka A."/>
            <person name="Antonio M."/>
            <person name="Oren A."/>
            <person name="Chaudhuri R.R."/>
            <person name="La Ragione R."/>
            <person name="Hildebrand F."/>
            <person name="Pallen M.J."/>
        </authorList>
    </citation>
    <scope>NUCLEOTIDE SEQUENCE</scope>
    <source>
        <strain evidence="4">ChiGjej2B2-19336</strain>
    </source>
</reference>
<dbReference type="Gene3D" id="1.10.287.1490">
    <property type="match status" value="1"/>
</dbReference>
<proteinExistence type="predicted"/>
<name>A0A921DT53_9BACT</name>
<evidence type="ECO:0000313" key="4">
    <source>
        <dbReference type="EMBL" id="HJD97712.1"/>
    </source>
</evidence>
<protein>
    <submittedName>
        <fullName evidence="4">C4-type zinc ribbon domain-containing protein</fullName>
    </submittedName>
</protein>
<keyword evidence="1" id="KW-0175">Coiled coil</keyword>
<dbReference type="AlphaFoldDB" id="A0A921DT53"/>
<feature type="domain" description="CT398-like coiled coil hairpin" evidence="3">
    <location>
        <begin position="14"/>
        <end position="188"/>
    </location>
</feature>
<gene>
    <name evidence="4" type="ORF">K8W16_08720</name>
</gene>
<evidence type="ECO:0000256" key="1">
    <source>
        <dbReference type="SAM" id="Coils"/>
    </source>
</evidence>
<feature type="coiled-coil region" evidence="1">
    <location>
        <begin position="56"/>
        <end position="173"/>
    </location>
</feature>
<evidence type="ECO:0000259" key="2">
    <source>
        <dbReference type="Pfam" id="PF02591"/>
    </source>
</evidence>
<evidence type="ECO:0000313" key="5">
    <source>
        <dbReference type="Proteomes" id="UP000698963"/>
    </source>
</evidence>